<dbReference type="AlphaFoldDB" id="A0A0G1Y0W0"/>
<evidence type="ECO:0000313" key="2">
    <source>
        <dbReference type="Proteomes" id="UP000034290"/>
    </source>
</evidence>
<comment type="caution">
    <text evidence="1">The sequence shown here is derived from an EMBL/GenBank/DDBJ whole genome shotgun (WGS) entry which is preliminary data.</text>
</comment>
<evidence type="ECO:0000313" key="1">
    <source>
        <dbReference type="EMBL" id="KKW37078.1"/>
    </source>
</evidence>
<organism evidence="1 2">
    <name type="scientific">Candidatus Giovannonibacteria bacterium GW2011_GWA2_53_7</name>
    <dbReference type="NCBI Taxonomy" id="1618650"/>
    <lineage>
        <taxon>Bacteria</taxon>
        <taxon>Candidatus Giovannoniibacteriota</taxon>
    </lineage>
</organism>
<proteinExistence type="predicted"/>
<sequence>MNSETKNCQNCKQVFTIEPDDFAFYEKVKVPPPTFCRECRLQRRMAYRNERALYKRVCDAPGHTEEMISVFSPDKPDRIYDHKAWWSDAWDPMVYGKKADFSKPLFTQIRELWREVPDIAILNINPVNSDYCSITEDNKNCYLVIGGDYNEDCLYSAFVFNSKDCMDTYWVLKSELNYETVDSTGCSRLRWSRYCEGCYESAFLFNCKNCHDCFGCVNLVNGAYQIFNVKYSKEAYLEKLKEFNLSDYDAIEELKKKFKLHSLKYPRRFTKAIQSVNSIGDNLEETKNCRFCFEVGGGAEDSAYIWLAYSNVKNCYDCDHFGRKSENSCEASTIYPGSRVFFSKFIFSSHDVYYSYNCHNSSYLFGCIGLRSKQYCVLNKQYTKEEYEALVPKLIAHMNTMPYADQGGRIHGFGEFFPAELSPFAYNETIAQEYFPLTKEQALAQGYRWKDAEEKNYKVTLRSEDVPKTISGVTDGILEQIIGCAHNGTCTEQCTAAFKIVPQELAFYRRMNIPLPRFCSNCRHYARAAQRNPLKLWHRACQCAGDKSANGAYANTAPHPHGAGPCKTDFQTPYAPEKPEIVYCEQCYQAEVA</sequence>
<dbReference type="EMBL" id="LCRM01000004">
    <property type="protein sequence ID" value="KKW37078.1"/>
    <property type="molecule type" value="Genomic_DNA"/>
</dbReference>
<gene>
    <name evidence="1" type="ORF">UY81_C0004G0007</name>
</gene>
<dbReference type="Proteomes" id="UP000034290">
    <property type="component" value="Unassembled WGS sequence"/>
</dbReference>
<accession>A0A0G1Y0W0</accession>
<reference evidence="1 2" key="1">
    <citation type="journal article" date="2015" name="Nature">
        <title>rRNA introns, odd ribosomes, and small enigmatic genomes across a large radiation of phyla.</title>
        <authorList>
            <person name="Brown C.T."/>
            <person name="Hug L.A."/>
            <person name="Thomas B.C."/>
            <person name="Sharon I."/>
            <person name="Castelle C.J."/>
            <person name="Singh A."/>
            <person name="Wilkins M.J."/>
            <person name="Williams K.H."/>
            <person name="Banfield J.F."/>
        </authorList>
    </citation>
    <scope>NUCLEOTIDE SEQUENCE [LARGE SCALE GENOMIC DNA]</scope>
</reference>
<protein>
    <submittedName>
        <fullName evidence="1">Uncharacterized protein</fullName>
    </submittedName>
</protein>
<name>A0A0G1Y0W0_9BACT</name>